<feature type="binding site" evidence="5">
    <location>
        <position position="245"/>
    </location>
    <ligand>
        <name>Mn(2+)</name>
        <dbReference type="ChEBI" id="CHEBI:29035"/>
        <label>2</label>
    </ligand>
</feature>
<name>A0ABT5W2S1_9BACL</name>
<comment type="pathway">
    <text evidence="5">Amino-acid degradation; L-histidine degradation into L-glutamate; L-glutamate from N-formimidoyl-L-glutamate (hydrolase route): step 1/1.</text>
</comment>
<evidence type="ECO:0000313" key="8">
    <source>
        <dbReference type="EMBL" id="MDE8563630.1"/>
    </source>
</evidence>
<feature type="binding site" evidence="5">
    <location>
        <position position="157"/>
    </location>
    <ligand>
        <name>Mn(2+)</name>
        <dbReference type="ChEBI" id="CHEBI:29035"/>
        <label>1</label>
    </ligand>
</feature>
<dbReference type="NCBIfam" id="TIGR01227">
    <property type="entry name" value="hutG"/>
    <property type="match status" value="1"/>
</dbReference>
<evidence type="ECO:0000256" key="2">
    <source>
        <dbReference type="ARBA" id="ARBA00022801"/>
    </source>
</evidence>
<feature type="binding site" evidence="5">
    <location>
        <position position="157"/>
    </location>
    <ligand>
        <name>Mn(2+)</name>
        <dbReference type="ChEBI" id="CHEBI:29035"/>
        <label>2</label>
    </ligand>
</feature>
<dbReference type="EC" id="3.5.3.8" evidence="5 6"/>
<comment type="cofactor">
    <cofactor evidence="5">
        <name>Mn(2+)</name>
        <dbReference type="ChEBI" id="CHEBI:29035"/>
    </cofactor>
    <text evidence="5">Binds 2 manganese ions per subunit.</text>
</comment>
<comment type="function">
    <text evidence="5">Catalyzes the conversion of N-formimidoyl-L-glutamate to L-glutamate and formamide.</text>
</comment>
<evidence type="ECO:0000256" key="7">
    <source>
        <dbReference type="PROSITE-ProRule" id="PRU00742"/>
    </source>
</evidence>
<dbReference type="PROSITE" id="PS51409">
    <property type="entry name" value="ARGINASE_2"/>
    <property type="match status" value="1"/>
</dbReference>
<dbReference type="GO" id="GO:0050415">
    <property type="term" value="F:formimidoylglutamase activity"/>
    <property type="evidence" value="ECO:0007669"/>
    <property type="project" value="UniProtKB-EC"/>
</dbReference>
<comment type="similarity">
    <text evidence="5 7">Belongs to the arginase family.</text>
</comment>
<dbReference type="InterPro" id="IPR005923">
    <property type="entry name" value="HutG"/>
</dbReference>
<dbReference type="PANTHER" id="PTHR11358:SF35">
    <property type="entry name" value="FORMIMIDOYLGLUTAMASE"/>
    <property type="match status" value="1"/>
</dbReference>
<dbReference type="HAMAP" id="MF_00737">
    <property type="entry name" value="Formimidoylglutam"/>
    <property type="match status" value="1"/>
</dbReference>
<keyword evidence="2 5" id="KW-0378">Hydrolase</keyword>
<dbReference type="Gene3D" id="3.40.800.10">
    <property type="entry name" value="Ureohydrolase domain"/>
    <property type="match status" value="1"/>
</dbReference>
<gene>
    <name evidence="5 8" type="primary">hutG</name>
    <name evidence="8" type="ORF">PNH38_06975</name>
</gene>
<proteinExistence type="inferred from homology"/>
<dbReference type="Pfam" id="PF00491">
    <property type="entry name" value="Arginase"/>
    <property type="match status" value="1"/>
</dbReference>
<keyword evidence="4 5" id="KW-0464">Manganese</keyword>
<organism evidence="8 9">
    <name type="scientific">Anoxybacteroides rupiense</name>
    <dbReference type="NCBI Taxonomy" id="311460"/>
    <lineage>
        <taxon>Bacteria</taxon>
        <taxon>Bacillati</taxon>
        <taxon>Bacillota</taxon>
        <taxon>Bacilli</taxon>
        <taxon>Bacillales</taxon>
        <taxon>Anoxybacillaceae</taxon>
        <taxon>Anoxybacteroides</taxon>
    </lineage>
</organism>
<dbReference type="PIRSF" id="PIRSF036979">
    <property type="entry name" value="Arginase"/>
    <property type="match status" value="1"/>
</dbReference>
<feature type="binding site" evidence="5">
    <location>
        <position position="159"/>
    </location>
    <ligand>
        <name>Mn(2+)</name>
        <dbReference type="ChEBI" id="CHEBI:29035"/>
        <label>2</label>
    </ligand>
</feature>
<accession>A0ABT5W2S1</accession>
<evidence type="ECO:0000256" key="5">
    <source>
        <dbReference type="HAMAP-Rule" id="MF_00737"/>
    </source>
</evidence>
<dbReference type="InterPro" id="IPR023696">
    <property type="entry name" value="Ureohydrolase_dom_sf"/>
</dbReference>
<dbReference type="SUPFAM" id="SSF52768">
    <property type="entry name" value="Arginase/deacetylase"/>
    <property type="match status" value="1"/>
</dbReference>
<evidence type="ECO:0000256" key="4">
    <source>
        <dbReference type="ARBA" id="ARBA00023211"/>
    </source>
</evidence>
<keyword evidence="3 5" id="KW-0369">Histidine metabolism</keyword>
<feature type="binding site" evidence="5">
    <location>
        <position position="247"/>
    </location>
    <ligand>
        <name>Mn(2+)</name>
        <dbReference type="ChEBI" id="CHEBI:29035"/>
        <label>2</label>
    </ligand>
</feature>
<dbReference type="Proteomes" id="UP001213979">
    <property type="component" value="Unassembled WGS sequence"/>
</dbReference>
<comment type="catalytic activity">
    <reaction evidence="5">
        <text>N-formimidoyl-L-glutamate + H2O = formamide + L-glutamate</text>
        <dbReference type="Rhea" id="RHEA:22492"/>
        <dbReference type="ChEBI" id="CHEBI:15377"/>
        <dbReference type="ChEBI" id="CHEBI:16397"/>
        <dbReference type="ChEBI" id="CHEBI:29985"/>
        <dbReference type="ChEBI" id="CHEBI:58928"/>
        <dbReference type="EC" id="3.5.3.8"/>
    </reaction>
</comment>
<dbReference type="RefSeq" id="WP_159719975.1">
    <property type="nucleotide sequence ID" value="NZ_JAGUQN010000004.1"/>
</dbReference>
<feature type="binding site" evidence="5">
    <location>
        <position position="161"/>
    </location>
    <ligand>
        <name>Mn(2+)</name>
        <dbReference type="ChEBI" id="CHEBI:29035"/>
        <label>1</label>
    </ligand>
</feature>
<sequence length="328" mass="36620">MYHQPQSSTWTGRIDSRTDPLSFRFHQRVQLKNIDELEKMTGGKAFALLGFQCDEGVKRNKGRVGAYYGPVEVKKALANLPWHFSDKTFVFDVGNVGCEDHHLEQSQQQLGEAVQHLIQHHITPIIIGGGHETAYGHYLGVRQAAGTEKSIGIINIDAHFDMRPYDQGTSSGTMFRQILDADRQAGYLCLGIQPFGNTATLFETAQRYGCVYVLEEQVTWERIKEIYTTIEQFIEKYDVVMLTLCMDAISASAAPGVSAPSPFGLDPKIARALIRQIVAHPKTTSFDISEVNPTVDENRKTTTLAAYLCAEALAGFERRNSIEIAQNY</sequence>
<dbReference type="PANTHER" id="PTHR11358">
    <property type="entry name" value="ARGINASE/AGMATINASE"/>
    <property type="match status" value="1"/>
</dbReference>
<protein>
    <recommendedName>
        <fullName evidence="5 6">Formimidoylglutamase</fullName>
        <ecNumber evidence="5 6">3.5.3.8</ecNumber>
    </recommendedName>
    <alternativeName>
        <fullName evidence="5">Formiminoglutamase</fullName>
    </alternativeName>
    <alternativeName>
        <fullName evidence="5">Formiminoglutamate hydrolase</fullName>
    </alternativeName>
</protein>
<evidence type="ECO:0000256" key="6">
    <source>
        <dbReference type="NCBIfam" id="TIGR01227"/>
    </source>
</evidence>
<comment type="caution">
    <text evidence="8">The sequence shown here is derived from an EMBL/GenBank/DDBJ whole genome shotgun (WGS) entry which is preliminary data.</text>
</comment>
<feature type="binding site" evidence="5">
    <location>
        <position position="131"/>
    </location>
    <ligand>
        <name>Mn(2+)</name>
        <dbReference type="ChEBI" id="CHEBI:29035"/>
        <label>1</label>
    </ligand>
</feature>
<reference evidence="8 9" key="1">
    <citation type="submission" date="2023-01" db="EMBL/GenBank/DDBJ databases">
        <title>Genome-based reclassification of Anoxybacillus geothermalis as a later heterotypic synonym of Anoxybacillus rupiensis.</title>
        <authorList>
            <person name="Inan Bektas K."/>
            <person name="Canakci S."/>
            <person name="Belduz A.A."/>
            <person name="Guler H.H."/>
        </authorList>
    </citation>
    <scope>NUCLEOTIDE SEQUENCE [LARGE SCALE GENOMIC DNA]</scope>
    <source>
        <strain evidence="8 9">DSM 17127</strain>
    </source>
</reference>
<keyword evidence="9" id="KW-1185">Reference proteome</keyword>
<evidence type="ECO:0000256" key="1">
    <source>
        <dbReference type="ARBA" id="ARBA00022723"/>
    </source>
</evidence>
<evidence type="ECO:0000313" key="9">
    <source>
        <dbReference type="Proteomes" id="UP001213979"/>
    </source>
</evidence>
<dbReference type="CDD" id="cd09988">
    <property type="entry name" value="Formimidoylglutamase"/>
    <property type="match status" value="1"/>
</dbReference>
<feature type="binding site" evidence="5">
    <location>
        <position position="245"/>
    </location>
    <ligand>
        <name>Mn(2+)</name>
        <dbReference type="ChEBI" id="CHEBI:29035"/>
        <label>1</label>
    </ligand>
</feature>
<dbReference type="EMBL" id="JAQOTG010000004">
    <property type="protein sequence ID" value="MDE8563630.1"/>
    <property type="molecule type" value="Genomic_DNA"/>
</dbReference>
<evidence type="ECO:0000256" key="3">
    <source>
        <dbReference type="ARBA" id="ARBA00022808"/>
    </source>
</evidence>
<dbReference type="InterPro" id="IPR006035">
    <property type="entry name" value="Ureohydrolase"/>
</dbReference>
<keyword evidence="1 5" id="KW-0479">Metal-binding</keyword>